<protein>
    <submittedName>
        <fullName evidence="5">Short-chain dehydrogenase/reductase SDR</fullName>
    </submittedName>
</protein>
<dbReference type="InterPro" id="IPR036291">
    <property type="entry name" value="NAD(P)-bd_dom_sf"/>
</dbReference>
<accession>A0A0C4EF23</accession>
<dbReference type="STRING" id="644358.A0A0C4EF23"/>
<organism evidence="6 7">
    <name type="scientific">Magnaporthiopsis poae (strain ATCC 64411 / 73-15)</name>
    <name type="common">Kentucky bluegrass fungus</name>
    <name type="synonym">Magnaporthe poae</name>
    <dbReference type="NCBI Taxonomy" id="644358"/>
    <lineage>
        <taxon>Eukaryota</taxon>
        <taxon>Fungi</taxon>
        <taxon>Dikarya</taxon>
        <taxon>Ascomycota</taxon>
        <taxon>Pezizomycotina</taxon>
        <taxon>Sordariomycetes</taxon>
        <taxon>Sordariomycetidae</taxon>
        <taxon>Magnaporthales</taxon>
        <taxon>Magnaporthaceae</taxon>
        <taxon>Magnaporthiopsis</taxon>
    </lineage>
</organism>
<evidence type="ECO:0000313" key="5">
    <source>
        <dbReference type="EMBL" id="KLU92412.1"/>
    </source>
</evidence>
<dbReference type="Proteomes" id="UP000011715">
    <property type="component" value="Unassembled WGS sequence"/>
</dbReference>
<keyword evidence="3" id="KW-0560">Oxidoreductase</keyword>
<reference evidence="5" key="1">
    <citation type="submission" date="2010-05" db="EMBL/GenBank/DDBJ databases">
        <title>The Genome Sequence of Magnaporthe poae strain ATCC 64411.</title>
        <authorList>
            <consortium name="The Broad Institute Genome Sequencing Platform"/>
            <consortium name="Broad Institute Genome Sequencing Center for Infectious Disease"/>
            <person name="Ma L.-J."/>
            <person name="Dead R."/>
            <person name="Young S."/>
            <person name="Zeng Q."/>
            <person name="Koehrsen M."/>
            <person name="Alvarado L."/>
            <person name="Berlin A."/>
            <person name="Chapman S.B."/>
            <person name="Chen Z."/>
            <person name="Freedman E."/>
            <person name="Gellesch M."/>
            <person name="Goldberg J."/>
            <person name="Griggs A."/>
            <person name="Gujja S."/>
            <person name="Heilman E.R."/>
            <person name="Heiman D."/>
            <person name="Hepburn T."/>
            <person name="Howarth C."/>
            <person name="Jen D."/>
            <person name="Larson L."/>
            <person name="Mehta T."/>
            <person name="Neiman D."/>
            <person name="Pearson M."/>
            <person name="Roberts A."/>
            <person name="Saif S."/>
            <person name="Shea T."/>
            <person name="Shenoy N."/>
            <person name="Sisk P."/>
            <person name="Stolte C."/>
            <person name="Sykes S."/>
            <person name="Walk T."/>
            <person name="White J."/>
            <person name="Yandava C."/>
            <person name="Haas B."/>
            <person name="Nusbaum C."/>
            <person name="Birren B."/>
        </authorList>
    </citation>
    <scope>NUCLEOTIDE SEQUENCE</scope>
    <source>
        <strain evidence="5">ATCC 64411</strain>
    </source>
</reference>
<evidence type="ECO:0000256" key="2">
    <source>
        <dbReference type="ARBA" id="ARBA00022857"/>
    </source>
</evidence>
<name>A0A0C4EF23_MAGP6</name>
<proteinExistence type="inferred from homology"/>
<dbReference type="InterPro" id="IPR002347">
    <property type="entry name" value="SDR_fam"/>
</dbReference>
<dbReference type="PANTHER" id="PTHR43963">
    <property type="entry name" value="CARBONYL REDUCTASE 1-RELATED"/>
    <property type="match status" value="1"/>
</dbReference>
<dbReference type="SUPFAM" id="SSF51735">
    <property type="entry name" value="NAD(P)-binding Rossmann-fold domains"/>
    <property type="match status" value="1"/>
</dbReference>
<keyword evidence="7" id="KW-1185">Reference proteome</keyword>
<dbReference type="GO" id="GO:0016491">
    <property type="term" value="F:oxidoreductase activity"/>
    <property type="evidence" value="ECO:0007669"/>
    <property type="project" value="UniProtKB-KW"/>
</dbReference>
<dbReference type="EMBL" id="ADBL01002796">
    <property type="status" value="NOT_ANNOTATED_CDS"/>
    <property type="molecule type" value="Genomic_DNA"/>
</dbReference>
<reference evidence="6" key="4">
    <citation type="journal article" date="2015" name="G3 (Bethesda)">
        <title>Genome sequences of three phytopathogenic species of the Magnaporthaceae family of fungi.</title>
        <authorList>
            <person name="Okagaki L.H."/>
            <person name="Nunes C.C."/>
            <person name="Sailsbery J."/>
            <person name="Clay B."/>
            <person name="Brown D."/>
            <person name="John T."/>
            <person name="Oh Y."/>
            <person name="Young N."/>
            <person name="Fitzgerald M."/>
            <person name="Haas B.J."/>
            <person name="Zeng Q."/>
            <person name="Young S."/>
            <person name="Adiconis X."/>
            <person name="Fan L."/>
            <person name="Levin J.Z."/>
            <person name="Mitchell T.K."/>
            <person name="Okubara P.A."/>
            <person name="Farman M.L."/>
            <person name="Kohn L.M."/>
            <person name="Birren B."/>
            <person name="Ma L.-J."/>
            <person name="Dean R.A."/>
        </authorList>
    </citation>
    <scope>NUCLEOTIDE SEQUENCE</scope>
    <source>
        <strain evidence="6">ATCC 64411 / 73-15</strain>
    </source>
</reference>
<reference evidence="5" key="3">
    <citation type="submission" date="2011-03" db="EMBL/GenBank/DDBJ databases">
        <title>Annotation of Magnaporthe poae ATCC 64411.</title>
        <authorList>
            <person name="Ma L.-J."/>
            <person name="Dead R."/>
            <person name="Young S.K."/>
            <person name="Zeng Q."/>
            <person name="Gargeya S."/>
            <person name="Fitzgerald M."/>
            <person name="Haas B."/>
            <person name="Abouelleil A."/>
            <person name="Alvarado L."/>
            <person name="Arachchi H.M."/>
            <person name="Berlin A."/>
            <person name="Brown A."/>
            <person name="Chapman S.B."/>
            <person name="Chen Z."/>
            <person name="Dunbar C."/>
            <person name="Freedman E."/>
            <person name="Gearin G."/>
            <person name="Gellesch M."/>
            <person name="Goldberg J."/>
            <person name="Griggs A."/>
            <person name="Gujja S."/>
            <person name="Heiman D."/>
            <person name="Howarth C."/>
            <person name="Larson L."/>
            <person name="Lui A."/>
            <person name="MacDonald P.J.P."/>
            <person name="Mehta T."/>
            <person name="Montmayeur A."/>
            <person name="Murphy C."/>
            <person name="Neiman D."/>
            <person name="Pearson M."/>
            <person name="Priest M."/>
            <person name="Roberts A."/>
            <person name="Saif S."/>
            <person name="Shea T."/>
            <person name="Shenoy N."/>
            <person name="Sisk P."/>
            <person name="Stolte C."/>
            <person name="Sykes S."/>
            <person name="Yandava C."/>
            <person name="Wortman J."/>
            <person name="Nusbaum C."/>
            <person name="Birren B."/>
        </authorList>
    </citation>
    <scope>NUCLEOTIDE SEQUENCE</scope>
    <source>
        <strain evidence="5">ATCC 64411</strain>
    </source>
</reference>
<reference evidence="7" key="2">
    <citation type="submission" date="2010-05" db="EMBL/GenBank/DDBJ databases">
        <title>The genome sequence of Magnaporthe poae strain ATCC 64411.</title>
        <authorList>
            <person name="Ma L.-J."/>
            <person name="Dead R."/>
            <person name="Young S."/>
            <person name="Zeng Q."/>
            <person name="Koehrsen M."/>
            <person name="Alvarado L."/>
            <person name="Berlin A."/>
            <person name="Chapman S.B."/>
            <person name="Chen Z."/>
            <person name="Freedman E."/>
            <person name="Gellesch M."/>
            <person name="Goldberg J."/>
            <person name="Griggs A."/>
            <person name="Gujja S."/>
            <person name="Heilman E.R."/>
            <person name="Heiman D."/>
            <person name="Hepburn T."/>
            <person name="Howarth C."/>
            <person name="Jen D."/>
            <person name="Larson L."/>
            <person name="Mehta T."/>
            <person name="Neiman D."/>
            <person name="Pearson M."/>
            <person name="Roberts A."/>
            <person name="Saif S."/>
            <person name="Shea T."/>
            <person name="Shenoy N."/>
            <person name="Sisk P."/>
            <person name="Stolte C."/>
            <person name="Sykes S."/>
            <person name="Walk T."/>
            <person name="White J."/>
            <person name="Yandava C."/>
            <person name="Haas B."/>
            <person name="Nusbaum C."/>
            <person name="Birren B."/>
        </authorList>
    </citation>
    <scope>NUCLEOTIDE SEQUENCE [LARGE SCALE GENOMIC DNA]</scope>
    <source>
        <strain evidence="7">ATCC 64411 / 73-15</strain>
    </source>
</reference>
<evidence type="ECO:0000256" key="1">
    <source>
        <dbReference type="ARBA" id="ARBA00006484"/>
    </source>
</evidence>
<keyword evidence="2" id="KW-0521">NADP</keyword>
<gene>
    <name evidence="5" type="ORF">MAPG_11358</name>
</gene>
<dbReference type="EMBL" id="GL876980">
    <property type="protein sequence ID" value="KLU92412.1"/>
    <property type="molecule type" value="Genomic_DNA"/>
</dbReference>
<sequence length="276" mass="28887">MDDHLGGTTHLNTRINHTAMPPSNKTIALVTGANKGLGRAIAAQLAKEHGYHVILGCRNPLAAEDLASELASAGHSAETLQLDLDSDESIEAAAAAISARHGRLDVLVNNAGIQLEEPAPGKQRPSTREVFSRTMGTNVVGTACLTEALLPLLRASASASVPSSPGPPRIVFVSSHLGSCTIGTDPSSMFYHADLQAYMASKAAVNRMALVYARMLSDIGGRVNLAAPGFVKTELTNFNPNGVTVEEGARRIVELATVGKDGPSFTFSDVNGPLPW</sequence>
<dbReference type="AlphaFoldDB" id="A0A0C4EF23"/>
<dbReference type="PRINTS" id="PR00081">
    <property type="entry name" value="GDHRDH"/>
</dbReference>
<reference evidence="6" key="5">
    <citation type="submission" date="2015-06" db="UniProtKB">
        <authorList>
            <consortium name="EnsemblFungi"/>
        </authorList>
    </citation>
    <scope>IDENTIFICATION</scope>
    <source>
        <strain evidence="6">ATCC 64411</strain>
    </source>
</reference>
<dbReference type="eggNOG" id="KOG1208">
    <property type="taxonomic scope" value="Eukaryota"/>
</dbReference>
<dbReference type="OrthoDB" id="1933717at2759"/>
<dbReference type="PRINTS" id="PR00080">
    <property type="entry name" value="SDRFAMILY"/>
</dbReference>
<dbReference type="PANTHER" id="PTHR43963:SF6">
    <property type="entry name" value="CHAIN DEHYDROGENASE FAMILY PROTEIN, PUTATIVE (AFU_ORTHOLOGUE AFUA_3G15350)-RELATED"/>
    <property type="match status" value="1"/>
</dbReference>
<comment type="similarity">
    <text evidence="1 4">Belongs to the short-chain dehydrogenases/reductases (SDR) family.</text>
</comment>
<dbReference type="EnsemblFungi" id="MAPG_11358T0">
    <property type="protein sequence ID" value="MAPG_11358T0"/>
    <property type="gene ID" value="MAPG_11358"/>
</dbReference>
<dbReference type="Gene3D" id="3.40.50.720">
    <property type="entry name" value="NAD(P)-binding Rossmann-like Domain"/>
    <property type="match status" value="1"/>
</dbReference>
<evidence type="ECO:0000313" key="7">
    <source>
        <dbReference type="Proteomes" id="UP000011715"/>
    </source>
</evidence>
<dbReference type="Pfam" id="PF00106">
    <property type="entry name" value="adh_short"/>
    <property type="match status" value="1"/>
</dbReference>
<dbReference type="VEuPathDB" id="FungiDB:MAPG_11358"/>
<evidence type="ECO:0000256" key="4">
    <source>
        <dbReference type="RuleBase" id="RU000363"/>
    </source>
</evidence>
<evidence type="ECO:0000313" key="6">
    <source>
        <dbReference type="EnsemblFungi" id="MAPG_11358T0"/>
    </source>
</evidence>
<dbReference type="OMA" id="MLTTQYA"/>
<evidence type="ECO:0000256" key="3">
    <source>
        <dbReference type="ARBA" id="ARBA00023002"/>
    </source>
</evidence>